<feature type="region of interest" description="Disordered" evidence="2">
    <location>
        <begin position="1"/>
        <end position="43"/>
    </location>
</feature>
<feature type="coiled-coil region" evidence="1">
    <location>
        <begin position="61"/>
        <end position="115"/>
    </location>
</feature>
<proteinExistence type="predicted"/>
<gene>
    <name evidence="3" type="ORF">PEVE_00035908</name>
</gene>
<name>A0ABN8MKU2_9CNID</name>
<comment type="caution">
    <text evidence="3">The sequence shown here is derived from an EMBL/GenBank/DDBJ whole genome shotgun (WGS) entry which is preliminary data.</text>
</comment>
<dbReference type="InterPro" id="IPR036691">
    <property type="entry name" value="Endo/exonu/phosph_ase_sf"/>
</dbReference>
<reference evidence="3 4" key="1">
    <citation type="submission" date="2022-05" db="EMBL/GenBank/DDBJ databases">
        <authorList>
            <consortium name="Genoscope - CEA"/>
            <person name="William W."/>
        </authorList>
    </citation>
    <scope>NUCLEOTIDE SEQUENCE [LARGE SCALE GENOMIC DNA]</scope>
</reference>
<evidence type="ECO:0000256" key="1">
    <source>
        <dbReference type="SAM" id="Coils"/>
    </source>
</evidence>
<dbReference type="PANTHER" id="PTHR11505">
    <property type="entry name" value="L1 TRANSPOSABLE ELEMENT-RELATED"/>
    <property type="match status" value="1"/>
</dbReference>
<evidence type="ECO:0000313" key="3">
    <source>
        <dbReference type="EMBL" id="CAH3029293.1"/>
    </source>
</evidence>
<dbReference type="EMBL" id="CALNXI010000564">
    <property type="protein sequence ID" value="CAH3029293.1"/>
    <property type="molecule type" value="Genomic_DNA"/>
</dbReference>
<keyword evidence="4" id="KW-1185">Reference proteome</keyword>
<dbReference type="Gene3D" id="3.30.70.1820">
    <property type="entry name" value="L1 transposable element, RRM domain"/>
    <property type="match status" value="1"/>
</dbReference>
<sequence length="389" mass="45215">MSLNNLLVSNVKRKLHRRDSSESSSGSPVEKRLKEFLSDTPSDAIDDEFEGDEVFQALEMSETLAKKMEEISRKLNKLEVIEEKMRKLDSIEQKMENFSSKLGEMENSVRALRRELNSSKVAQAELDKTVKDLKESVDFGHGRIDQVELKAFKHDSALKEAKEALEKKYLYLEAYSRRENLKFAGIPESEGESQEDTRRTLVEFLSNQLGFHHPEEIEFQRIHRIGKKGDRPRMIIARFLRYADRERVMKNAFKLKETDFKIFEDLPKELLSLRKKWILYSYKKPTVRKKLKTIGSVSGKAQLQGSDYILGNVYAPNKIKEQCNFFVELQQKLDDFITIQDQRIIIGGDFNVIMDQNLDCAGGLPKEKESVKFLNDICLNYDLIDIWKL</sequence>
<evidence type="ECO:0008006" key="5">
    <source>
        <dbReference type="Google" id="ProtNLM"/>
    </source>
</evidence>
<dbReference type="Proteomes" id="UP001159427">
    <property type="component" value="Unassembled WGS sequence"/>
</dbReference>
<dbReference type="InterPro" id="IPR004244">
    <property type="entry name" value="Transposase_22"/>
</dbReference>
<organism evidence="3 4">
    <name type="scientific">Porites evermanni</name>
    <dbReference type="NCBI Taxonomy" id="104178"/>
    <lineage>
        <taxon>Eukaryota</taxon>
        <taxon>Metazoa</taxon>
        <taxon>Cnidaria</taxon>
        <taxon>Anthozoa</taxon>
        <taxon>Hexacorallia</taxon>
        <taxon>Scleractinia</taxon>
        <taxon>Fungiina</taxon>
        <taxon>Poritidae</taxon>
        <taxon>Porites</taxon>
    </lineage>
</organism>
<dbReference type="SUPFAM" id="SSF56219">
    <property type="entry name" value="DNase I-like"/>
    <property type="match status" value="1"/>
</dbReference>
<evidence type="ECO:0000256" key="2">
    <source>
        <dbReference type="SAM" id="MobiDB-lite"/>
    </source>
</evidence>
<keyword evidence="1" id="KW-0175">Coiled coil</keyword>
<evidence type="ECO:0000313" key="4">
    <source>
        <dbReference type="Proteomes" id="UP001159427"/>
    </source>
</evidence>
<accession>A0ABN8MKU2</accession>
<dbReference type="Gene3D" id="3.60.10.10">
    <property type="entry name" value="Endonuclease/exonuclease/phosphatase"/>
    <property type="match status" value="1"/>
</dbReference>
<protein>
    <recommendedName>
        <fullName evidence="5">Endonuclease/exonuclease/phosphatase domain-containing protein</fullName>
    </recommendedName>
</protein>